<proteinExistence type="predicted"/>
<evidence type="ECO:0000313" key="2">
    <source>
        <dbReference type="Proteomes" id="UP001164929"/>
    </source>
</evidence>
<dbReference type="EMBL" id="JAQIZT010000005">
    <property type="protein sequence ID" value="KAJ6996345.1"/>
    <property type="molecule type" value="Genomic_DNA"/>
</dbReference>
<comment type="caution">
    <text evidence="1">The sequence shown here is derived from an EMBL/GenBank/DDBJ whole genome shotgun (WGS) entry which is preliminary data.</text>
</comment>
<dbReference type="Proteomes" id="UP001164929">
    <property type="component" value="Chromosome 5"/>
</dbReference>
<gene>
    <name evidence="1" type="ORF">NC653_013063</name>
</gene>
<organism evidence="1 2">
    <name type="scientific">Populus alba x Populus x berolinensis</name>
    <dbReference type="NCBI Taxonomy" id="444605"/>
    <lineage>
        <taxon>Eukaryota</taxon>
        <taxon>Viridiplantae</taxon>
        <taxon>Streptophyta</taxon>
        <taxon>Embryophyta</taxon>
        <taxon>Tracheophyta</taxon>
        <taxon>Spermatophyta</taxon>
        <taxon>Magnoliopsida</taxon>
        <taxon>eudicotyledons</taxon>
        <taxon>Gunneridae</taxon>
        <taxon>Pentapetalae</taxon>
        <taxon>rosids</taxon>
        <taxon>fabids</taxon>
        <taxon>Malpighiales</taxon>
        <taxon>Salicaceae</taxon>
        <taxon>Saliceae</taxon>
        <taxon>Populus</taxon>
    </lineage>
</organism>
<reference evidence="1" key="1">
    <citation type="journal article" date="2023" name="Mol. Ecol. Resour.">
        <title>Chromosome-level genome assembly of a triploid poplar Populus alba 'Berolinensis'.</title>
        <authorList>
            <person name="Chen S."/>
            <person name="Yu Y."/>
            <person name="Wang X."/>
            <person name="Wang S."/>
            <person name="Zhang T."/>
            <person name="Zhou Y."/>
            <person name="He R."/>
            <person name="Meng N."/>
            <person name="Wang Y."/>
            <person name="Liu W."/>
            <person name="Liu Z."/>
            <person name="Liu J."/>
            <person name="Guo Q."/>
            <person name="Huang H."/>
            <person name="Sederoff R.R."/>
            <person name="Wang G."/>
            <person name="Qu G."/>
            <person name="Chen S."/>
        </authorList>
    </citation>
    <scope>NUCLEOTIDE SEQUENCE</scope>
    <source>
        <strain evidence="1">SC-2020</strain>
    </source>
</reference>
<sequence length="53" mass="5965">MPLHGSSESGLAIQRLAYIGRNEFFPFGKKRGKSEHPSCWVLKSSSRKALMGW</sequence>
<protein>
    <submittedName>
        <fullName evidence="1">Uncharacterized protein</fullName>
    </submittedName>
</protein>
<name>A0AAD6W234_9ROSI</name>
<accession>A0AAD6W234</accession>
<evidence type="ECO:0000313" key="1">
    <source>
        <dbReference type="EMBL" id="KAJ6996345.1"/>
    </source>
</evidence>
<dbReference type="AlphaFoldDB" id="A0AAD6W234"/>
<keyword evidence="2" id="KW-1185">Reference proteome</keyword>